<feature type="transmembrane region" description="Helical" evidence="1">
    <location>
        <begin position="43"/>
        <end position="61"/>
    </location>
</feature>
<feature type="transmembrane region" description="Helical" evidence="1">
    <location>
        <begin position="111"/>
        <end position="128"/>
    </location>
</feature>
<organism evidence="3 4">
    <name type="scientific">Paracoccus siganidrum</name>
    <dbReference type="NCBI Taxonomy" id="1276757"/>
    <lineage>
        <taxon>Bacteria</taxon>
        <taxon>Pseudomonadati</taxon>
        <taxon>Pseudomonadota</taxon>
        <taxon>Alphaproteobacteria</taxon>
        <taxon>Rhodobacterales</taxon>
        <taxon>Paracoccaceae</taxon>
        <taxon>Paracoccus</taxon>
    </lineage>
</organism>
<proteinExistence type="predicted"/>
<accession>A0A419A9V3</accession>
<name>A0A419A9V3_9RHOB</name>
<dbReference type="AlphaFoldDB" id="A0A419A9V3"/>
<keyword evidence="1" id="KW-1133">Transmembrane helix</keyword>
<evidence type="ECO:0000313" key="3">
    <source>
        <dbReference type="EMBL" id="RJL19545.1"/>
    </source>
</evidence>
<dbReference type="EMBL" id="QZEW01000015">
    <property type="protein sequence ID" value="RJL19545.1"/>
    <property type="molecule type" value="Genomic_DNA"/>
</dbReference>
<dbReference type="RefSeq" id="WP_119897053.1">
    <property type="nucleotide sequence ID" value="NZ_QNRC01000016.1"/>
</dbReference>
<feature type="domain" description="DUF1468" evidence="2">
    <location>
        <begin position="8"/>
        <end position="158"/>
    </location>
</feature>
<evidence type="ECO:0000259" key="2">
    <source>
        <dbReference type="Pfam" id="PF07331"/>
    </source>
</evidence>
<sequence>MHKATLAVSAALFVLAVAYWFAADAIPASRLAGQVGADGLPKLLGLALGVLSLLLAGQTLFEMRRAAAAGQGEDKGEGGDRLPGSWREHLRALGLIGIGVGYLLLLPHLGYIVSAGLLLAAVATYAGLKPSWATLLFAVGGGVVFYLIFVKILQIPLPAGFWPGLLR</sequence>
<dbReference type="Proteomes" id="UP000283587">
    <property type="component" value="Unassembled WGS sequence"/>
</dbReference>
<dbReference type="OrthoDB" id="7779102at2"/>
<reference evidence="4" key="1">
    <citation type="submission" date="2018-09" db="EMBL/GenBank/DDBJ databases">
        <title>Paracoccus onubensis nov. sp. a moderate halophilic bacterium isolated from Gruta de las Maravillas (Aracena, Spain).</title>
        <authorList>
            <person name="Jurado V."/>
            <person name="Gutierrez-Patricio S."/>
            <person name="Gonzalez-Pimentel J.L."/>
            <person name="Miller A.Z."/>
            <person name="Laiz L."/>
            <person name="Saiz-Jimenez C."/>
        </authorList>
    </citation>
    <scope>NUCLEOTIDE SEQUENCE [LARGE SCALE GENOMIC DNA]</scope>
    <source>
        <strain evidence="4">DSM 26381</strain>
    </source>
</reference>
<keyword evidence="4" id="KW-1185">Reference proteome</keyword>
<comment type="caution">
    <text evidence="3">The sequence shown here is derived from an EMBL/GenBank/DDBJ whole genome shotgun (WGS) entry which is preliminary data.</text>
</comment>
<dbReference type="InterPro" id="IPR009936">
    <property type="entry name" value="DUF1468"/>
</dbReference>
<gene>
    <name evidence="3" type="ORF">D3P05_04835</name>
</gene>
<evidence type="ECO:0000256" key="1">
    <source>
        <dbReference type="SAM" id="Phobius"/>
    </source>
</evidence>
<feature type="transmembrane region" description="Helical" evidence="1">
    <location>
        <begin position="135"/>
        <end position="157"/>
    </location>
</feature>
<dbReference type="Pfam" id="PF07331">
    <property type="entry name" value="TctB"/>
    <property type="match status" value="1"/>
</dbReference>
<evidence type="ECO:0000313" key="4">
    <source>
        <dbReference type="Proteomes" id="UP000283587"/>
    </source>
</evidence>
<protein>
    <submittedName>
        <fullName evidence="3">Tripartite tricarboxylate transporter TctB family protein</fullName>
    </submittedName>
</protein>
<feature type="transmembrane region" description="Helical" evidence="1">
    <location>
        <begin position="89"/>
        <end position="105"/>
    </location>
</feature>
<keyword evidence="1" id="KW-0812">Transmembrane</keyword>
<keyword evidence="1" id="KW-0472">Membrane</keyword>